<dbReference type="SUPFAM" id="SSF46689">
    <property type="entry name" value="Homeodomain-like"/>
    <property type="match status" value="1"/>
</dbReference>
<evidence type="ECO:0000256" key="3">
    <source>
        <dbReference type="PROSITE-ProRule" id="PRU00335"/>
    </source>
</evidence>
<dbReference type="AlphaFoldDB" id="A0AAX3WZC4"/>
<dbReference type="InterPro" id="IPR050624">
    <property type="entry name" value="HTH-type_Tx_Regulator"/>
</dbReference>
<dbReference type="Pfam" id="PF00440">
    <property type="entry name" value="TetR_N"/>
    <property type="match status" value="1"/>
</dbReference>
<sequence length="202" mass="22989">MPKIISEQEKEHIKNAMYIKGIELIRKKGMKRVTVDDITAAVQIAKGSFYTYYPSKEEFLYHIIKQNEQALLDRVLEIGASSGHFKDKITHALREIYLAPDSLALYVQPSDLEYLLRKLPDPLNKKEQDKSKTNFQSTMNGLGIEDAQCDYSVLANLMDGLHFIASNQNQYGEQGRTQALSILVEAIAEYLNKCKQNSTKNN</sequence>
<dbReference type="EMBL" id="CP126101">
    <property type="protein sequence ID" value="WHY53273.1"/>
    <property type="molecule type" value="Genomic_DNA"/>
</dbReference>
<dbReference type="InterPro" id="IPR001647">
    <property type="entry name" value="HTH_TetR"/>
</dbReference>
<feature type="domain" description="HTH tetR-type" evidence="4">
    <location>
        <begin position="11"/>
        <end position="71"/>
    </location>
</feature>
<reference evidence="5" key="1">
    <citation type="submission" date="2023-05" db="EMBL/GenBank/DDBJ databases">
        <title>Comparative genomics of Bacillaceae isolates and their secondary metabolite potential.</title>
        <authorList>
            <person name="Song L."/>
            <person name="Nielsen L.J."/>
            <person name="Mohite O."/>
            <person name="Xu X."/>
            <person name="Weber T."/>
            <person name="Kovacs A.T."/>
        </authorList>
    </citation>
    <scope>NUCLEOTIDE SEQUENCE</scope>
    <source>
        <strain evidence="5">LY1</strain>
    </source>
</reference>
<evidence type="ECO:0000313" key="6">
    <source>
        <dbReference type="Proteomes" id="UP001178322"/>
    </source>
</evidence>
<proteinExistence type="predicted"/>
<evidence type="ECO:0000259" key="4">
    <source>
        <dbReference type="PROSITE" id="PS50977"/>
    </source>
</evidence>
<gene>
    <name evidence="5" type="ORF">QNH24_08530</name>
</gene>
<protein>
    <submittedName>
        <fullName evidence="5">TetR/AcrR family transcriptional regulator</fullName>
    </submittedName>
</protein>
<evidence type="ECO:0000256" key="2">
    <source>
        <dbReference type="ARBA" id="ARBA00023125"/>
    </source>
</evidence>
<dbReference type="PANTHER" id="PTHR43479:SF11">
    <property type="entry name" value="ACREF_ENVCD OPERON REPRESSOR-RELATED"/>
    <property type="match status" value="1"/>
</dbReference>
<keyword evidence="2 3" id="KW-0238">DNA-binding</keyword>
<name>A0AAX3WZC4_9BACI</name>
<organism evidence="5 6">
    <name type="scientific">Lysinibacillus pakistanensis</name>
    <dbReference type="NCBI Taxonomy" id="759811"/>
    <lineage>
        <taxon>Bacteria</taxon>
        <taxon>Bacillati</taxon>
        <taxon>Bacillota</taxon>
        <taxon>Bacilli</taxon>
        <taxon>Bacillales</taxon>
        <taxon>Bacillaceae</taxon>
        <taxon>Lysinibacillus</taxon>
    </lineage>
</organism>
<dbReference type="Proteomes" id="UP001178322">
    <property type="component" value="Chromosome"/>
</dbReference>
<dbReference type="PROSITE" id="PS50977">
    <property type="entry name" value="HTH_TETR_2"/>
    <property type="match status" value="1"/>
</dbReference>
<accession>A0AAX3WZC4</accession>
<feature type="DNA-binding region" description="H-T-H motif" evidence="3">
    <location>
        <begin position="34"/>
        <end position="53"/>
    </location>
</feature>
<evidence type="ECO:0000313" key="5">
    <source>
        <dbReference type="EMBL" id="WHY53273.1"/>
    </source>
</evidence>
<dbReference type="Gene3D" id="1.10.357.10">
    <property type="entry name" value="Tetracycline Repressor, domain 2"/>
    <property type="match status" value="1"/>
</dbReference>
<dbReference type="RefSeq" id="WP_283871629.1">
    <property type="nucleotide sequence ID" value="NZ_CP126101.1"/>
</dbReference>
<keyword evidence="1" id="KW-0678">Repressor</keyword>
<dbReference type="GO" id="GO:0003677">
    <property type="term" value="F:DNA binding"/>
    <property type="evidence" value="ECO:0007669"/>
    <property type="project" value="UniProtKB-UniRule"/>
</dbReference>
<dbReference type="InterPro" id="IPR009057">
    <property type="entry name" value="Homeodomain-like_sf"/>
</dbReference>
<dbReference type="PANTHER" id="PTHR43479">
    <property type="entry name" value="ACREF/ENVCD OPERON REPRESSOR-RELATED"/>
    <property type="match status" value="1"/>
</dbReference>
<evidence type="ECO:0000256" key="1">
    <source>
        <dbReference type="ARBA" id="ARBA00022491"/>
    </source>
</evidence>